<feature type="domain" description="Putative Flp pilus-assembly TadG-like N-terminal" evidence="1">
    <location>
        <begin position="4"/>
        <end position="51"/>
    </location>
</feature>
<protein>
    <submittedName>
        <fullName evidence="2">Pilus assembly protein TadG-related protein</fullName>
    </submittedName>
</protein>
<sequence>MDNGSGTVWVLVVCALVWTAAAAAVVVGGARVDRHHAGTAADLAALAGARRAAEGADRSCAAATRTAEANGARVEACAVDGLEVVVEVSVPVRTWPTRAHAEARAGPVEAKAYG</sequence>
<dbReference type="RefSeq" id="WP_270680820.1">
    <property type="nucleotide sequence ID" value="NZ_JAQFWP010000075.1"/>
</dbReference>
<organism evidence="2 3">
    <name type="scientific">Nocardiopsis suaedae</name>
    <dbReference type="NCBI Taxonomy" id="3018444"/>
    <lineage>
        <taxon>Bacteria</taxon>
        <taxon>Bacillati</taxon>
        <taxon>Actinomycetota</taxon>
        <taxon>Actinomycetes</taxon>
        <taxon>Streptosporangiales</taxon>
        <taxon>Nocardiopsidaceae</taxon>
        <taxon>Nocardiopsis</taxon>
    </lineage>
</organism>
<comment type="caution">
    <text evidence="2">The sequence shown here is derived from an EMBL/GenBank/DDBJ whole genome shotgun (WGS) entry which is preliminary data.</text>
</comment>
<dbReference type="InterPro" id="IPR021202">
    <property type="entry name" value="Rv3654c-like"/>
</dbReference>
<proteinExistence type="predicted"/>
<reference evidence="2" key="1">
    <citation type="submission" date="2023-01" db="EMBL/GenBank/DDBJ databases">
        <title>Draft genome sequence of Nocardiopsis sp. LSu2-4 isolated from halophytes.</title>
        <authorList>
            <person name="Duangmal K."/>
            <person name="Chantavorakit T."/>
        </authorList>
    </citation>
    <scope>NUCLEOTIDE SEQUENCE</scope>
    <source>
        <strain evidence="2">LSu2-4</strain>
    </source>
</reference>
<dbReference type="InterPro" id="IPR028087">
    <property type="entry name" value="Tad_N"/>
</dbReference>
<accession>A0ABT4TVF2</accession>
<evidence type="ECO:0000259" key="1">
    <source>
        <dbReference type="Pfam" id="PF13400"/>
    </source>
</evidence>
<gene>
    <name evidence="2" type="ORF">O4U47_27165</name>
</gene>
<dbReference type="EMBL" id="JAQFWP010000075">
    <property type="protein sequence ID" value="MDA2808219.1"/>
    <property type="molecule type" value="Genomic_DNA"/>
</dbReference>
<dbReference type="NCBIfam" id="TIGR03816">
    <property type="entry name" value="tadE_like_DECH"/>
    <property type="match status" value="1"/>
</dbReference>
<name>A0ABT4TVF2_9ACTN</name>
<evidence type="ECO:0000313" key="2">
    <source>
        <dbReference type="EMBL" id="MDA2808219.1"/>
    </source>
</evidence>
<dbReference type="Proteomes" id="UP001165685">
    <property type="component" value="Unassembled WGS sequence"/>
</dbReference>
<evidence type="ECO:0000313" key="3">
    <source>
        <dbReference type="Proteomes" id="UP001165685"/>
    </source>
</evidence>
<dbReference type="Pfam" id="PF13400">
    <property type="entry name" value="Tad"/>
    <property type="match status" value="1"/>
</dbReference>
<keyword evidence="3" id="KW-1185">Reference proteome</keyword>